<organism evidence="3 4">
    <name type="scientific">Candidatus Roizmanbacteria bacterium CG_4_10_14_0_8_um_filter_33_9</name>
    <dbReference type="NCBI Taxonomy" id="1974826"/>
    <lineage>
        <taxon>Bacteria</taxon>
        <taxon>Candidatus Roizmaniibacteriota</taxon>
    </lineage>
</organism>
<comment type="caution">
    <text evidence="3">The sequence shown here is derived from an EMBL/GenBank/DDBJ whole genome shotgun (WGS) entry which is preliminary data.</text>
</comment>
<gene>
    <name evidence="3" type="ORF">COY87_05095</name>
</gene>
<sequence>MIKVRLNKSSFVFFMKSILKISFIIVVFLALSAPFSPIYGQPVPTPTTDPKQPLPCSMAPAMGSCPIQLVTAYQSINERCVVAYDEFIRDPITTHFWALDEEITAQGKADERARQFVYWVINNNSIDDHPVIKQVWNITRNVTLFLFVLVVSMFGLGYIIGQRSQFQSKIEIWPNIMKILLGLLYISFSFAITIFIIQVSEILMKFFIETLGGKNLFNIYFSQASTEKNYTDFIGCRDLNHKVQEAANTEMFMLKLTNITYYVMGIMLLLRKIILWFLMFVSPFLVLLMPFVFIRNTGYIWIGVFFQWVFYGPLFALFLGALSSIWKNGIPYPFDFSRAGNMLGYVYPTGINIVYGGPGQIGSHIIGALNNANYADTFAEYIISLVMLWAVTFFPWWLLRIFRDTCCDGIYAMKNILMGMFDKMGGGGIGPKPPPSGPTPTPSTTSTSLQLPHDIDEHVQTKVHIETIEQIRRSKTEEIHKSLDLSMTKLTDIARFETNKQTRETVQKNLNFLSQPTKAETPTERQKFMNIRTELFNRSIKEDRVAQQMLSSISNSSVERNIQKERILSTIPQSNSFTQTVASQTHISQDKVASLSNSFITSVLNNNSVINHVSQTSNTPITQVKTILSSYQQHISQPITQNKSLVHSTTSSQVQSPTQIINSISKQTGIQKEQIKSVITNVSNVAKSTSINNSLINSVTSNNSLVNDIATKTNISAPQIQTILSSYKEHQTQNISNPVQSISNKTGIQQNTISSVISQVTNLAQTQTTGINTSFIETVANNKTVVNDIATKTNISAPQVQTILSSYKEHQVNSDKAIQNISQKTGVSQEKIKQVMSTVNNVAKNNKDVIKTVALKENVKEEDIIKILDTQNQLVVEPEKHIEETVSIPPSVSIEDYEEVKKMWTSQYEKGEVPVTENITSRDEWVENDITFITNTLNKLMSPDEKLKQQGVDDLGYILPIFLINNLKGEELVIYLKAKIEAAKHVKELRDMEKQITEKLKAKASEEEELVEVEKPKEEEQNKPLEMHMEMDENQNKPQEKTLEEDTKENNINPDESHKSE</sequence>
<feature type="compositionally biased region" description="Basic and acidic residues" evidence="1">
    <location>
        <begin position="1012"/>
        <end position="1061"/>
    </location>
</feature>
<feature type="transmembrane region" description="Helical" evidence="2">
    <location>
        <begin position="300"/>
        <end position="322"/>
    </location>
</feature>
<dbReference type="EMBL" id="PFLI01000176">
    <property type="protein sequence ID" value="PIY71645.1"/>
    <property type="molecule type" value="Genomic_DNA"/>
</dbReference>
<keyword evidence="2" id="KW-1133">Transmembrane helix</keyword>
<accession>A0A2M7QI30</accession>
<keyword evidence="2" id="KW-0812">Transmembrane</keyword>
<dbReference type="AlphaFoldDB" id="A0A2M7QI30"/>
<keyword evidence="2" id="KW-0472">Membrane</keyword>
<name>A0A2M7QI30_9BACT</name>
<evidence type="ECO:0000256" key="2">
    <source>
        <dbReference type="SAM" id="Phobius"/>
    </source>
</evidence>
<reference evidence="4" key="1">
    <citation type="submission" date="2017-09" db="EMBL/GenBank/DDBJ databases">
        <title>Depth-based differentiation of microbial function through sediment-hosted aquifers and enrichment of novel symbionts in the deep terrestrial subsurface.</title>
        <authorList>
            <person name="Probst A.J."/>
            <person name="Ladd B."/>
            <person name="Jarett J.K."/>
            <person name="Geller-Mcgrath D.E."/>
            <person name="Sieber C.M.K."/>
            <person name="Emerson J.B."/>
            <person name="Anantharaman K."/>
            <person name="Thomas B.C."/>
            <person name="Malmstrom R."/>
            <person name="Stieglmeier M."/>
            <person name="Klingl A."/>
            <person name="Woyke T."/>
            <person name="Ryan C.M."/>
            <person name="Banfield J.F."/>
        </authorList>
    </citation>
    <scope>NUCLEOTIDE SEQUENCE [LARGE SCALE GENOMIC DNA]</scope>
</reference>
<feature type="region of interest" description="Disordered" evidence="1">
    <location>
        <begin position="427"/>
        <end position="449"/>
    </location>
</feature>
<dbReference type="Proteomes" id="UP000229401">
    <property type="component" value="Unassembled WGS sequence"/>
</dbReference>
<protein>
    <submittedName>
        <fullName evidence="3">Uncharacterized protein</fullName>
    </submittedName>
</protein>
<feature type="transmembrane region" description="Helical" evidence="2">
    <location>
        <begin position="182"/>
        <end position="208"/>
    </location>
</feature>
<feature type="transmembrane region" description="Helical" evidence="2">
    <location>
        <begin position="378"/>
        <end position="398"/>
    </location>
</feature>
<feature type="transmembrane region" description="Helical" evidence="2">
    <location>
        <begin position="275"/>
        <end position="294"/>
    </location>
</feature>
<feature type="region of interest" description="Disordered" evidence="1">
    <location>
        <begin position="1000"/>
        <end position="1061"/>
    </location>
</feature>
<evidence type="ECO:0000313" key="4">
    <source>
        <dbReference type="Proteomes" id="UP000229401"/>
    </source>
</evidence>
<proteinExistence type="predicted"/>
<feature type="compositionally biased region" description="Pro residues" evidence="1">
    <location>
        <begin position="431"/>
        <end position="441"/>
    </location>
</feature>
<evidence type="ECO:0000313" key="3">
    <source>
        <dbReference type="EMBL" id="PIY71645.1"/>
    </source>
</evidence>
<feature type="transmembrane region" description="Helical" evidence="2">
    <location>
        <begin position="142"/>
        <end position="161"/>
    </location>
</feature>
<evidence type="ECO:0000256" key="1">
    <source>
        <dbReference type="SAM" id="MobiDB-lite"/>
    </source>
</evidence>